<feature type="transmembrane region" description="Helical" evidence="6">
    <location>
        <begin position="133"/>
        <end position="153"/>
    </location>
</feature>
<proteinExistence type="predicted"/>
<feature type="transmembrane region" description="Helical" evidence="6">
    <location>
        <begin position="206"/>
        <end position="229"/>
    </location>
</feature>
<dbReference type="NCBIfam" id="NF002921">
    <property type="entry name" value="PRK03545.1"/>
    <property type="match status" value="1"/>
</dbReference>
<name>E8LMR3_SUCHY</name>
<protein>
    <submittedName>
        <fullName evidence="8">Transporter, major facilitator family protein</fullName>
    </submittedName>
</protein>
<evidence type="ECO:0000256" key="5">
    <source>
        <dbReference type="ARBA" id="ARBA00023136"/>
    </source>
</evidence>
<keyword evidence="2" id="KW-1003">Cell membrane</keyword>
<dbReference type="EMBL" id="AEVO01000146">
    <property type="protein sequence ID" value="EFY06176.1"/>
    <property type="molecule type" value="Genomic_DNA"/>
</dbReference>
<feature type="transmembrane region" description="Helical" evidence="6">
    <location>
        <begin position="297"/>
        <end position="316"/>
    </location>
</feature>
<reference evidence="8 9" key="1">
    <citation type="submission" date="2011-01" db="EMBL/GenBank/DDBJ databases">
        <authorList>
            <person name="Weinstock G."/>
            <person name="Sodergren E."/>
            <person name="Clifton S."/>
            <person name="Fulton L."/>
            <person name="Fulton B."/>
            <person name="Courtney L."/>
            <person name="Fronick C."/>
            <person name="Harrison M."/>
            <person name="Strong C."/>
            <person name="Farmer C."/>
            <person name="Delahaunty K."/>
            <person name="Markovic C."/>
            <person name="Hall O."/>
            <person name="Minx P."/>
            <person name="Tomlinson C."/>
            <person name="Mitreva M."/>
            <person name="Hou S."/>
            <person name="Chen J."/>
            <person name="Wollam A."/>
            <person name="Pepin K.H."/>
            <person name="Johnson M."/>
            <person name="Bhonagiri V."/>
            <person name="Zhang X."/>
            <person name="Suruliraj S."/>
            <person name="Warren W."/>
            <person name="Chinwalla A."/>
            <person name="Mardis E.R."/>
            <person name="Wilson R.K."/>
        </authorList>
    </citation>
    <scope>NUCLEOTIDE SEQUENCE [LARGE SCALE GENOMIC DNA]</scope>
    <source>
        <strain evidence="9">DSM 22608 / JCM 16073 / KCTC 15190 / YIT 12066</strain>
    </source>
</reference>
<feature type="transmembrane region" description="Helical" evidence="6">
    <location>
        <begin position="45"/>
        <end position="65"/>
    </location>
</feature>
<evidence type="ECO:0000313" key="9">
    <source>
        <dbReference type="Proteomes" id="UP000018458"/>
    </source>
</evidence>
<dbReference type="PROSITE" id="PS50850">
    <property type="entry name" value="MFS"/>
    <property type="match status" value="1"/>
</dbReference>
<evidence type="ECO:0000256" key="4">
    <source>
        <dbReference type="ARBA" id="ARBA00022989"/>
    </source>
</evidence>
<feature type="transmembrane region" description="Helical" evidence="6">
    <location>
        <begin position="359"/>
        <end position="382"/>
    </location>
</feature>
<dbReference type="Gene3D" id="1.20.1250.20">
    <property type="entry name" value="MFS general substrate transporter like domains"/>
    <property type="match status" value="1"/>
</dbReference>
<feature type="transmembrane region" description="Helical" evidence="6">
    <location>
        <begin position="273"/>
        <end position="291"/>
    </location>
</feature>
<feature type="transmembrane region" description="Helical" evidence="6">
    <location>
        <begin position="165"/>
        <end position="185"/>
    </location>
</feature>
<gene>
    <name evidence="8" type="ORF">HMPREF9444_02058</name>
</gene>
<dbReference type="Pfam" id="PF07690">
    <property type="entry name" value="MFS_1"/>
    <property type="match status" value="1"/>
</dbReference>
<keyword evidence="5 6" id="KW-0472">Membrane</keyword>
<keyword evidence="4 6" id="KW-1133">Transmembrane helix</keyword>
<dbReference type="Proteomes" id="UP000018458">
    <property type="component" value="Unassembled WGS sequence"/>
</dbReference>
<keyword evidence="9" id="KW-1185">Reference proteome</keyword>
<dbReference type="PANTHER" id="PTHR43124">
    <property type="entry name" value="PURINE EFFLUX PUMP PBUE"/>
    <property type="match status" value="1"/>
</dbReference>
<feature type="transmembrane region" description="Helical" evidence="6">
    <location>
        <begin position="77"/>
        <end position="96"/>
    </location>
</feature>
<dbReference type="AlphaFoldDB" id="E8LMR3"/>
<dbReference type="InterPro" id="IPR050189">
    <property type="entry name" value="MFS_Efflux_Transporters"/>
</dbReference>
<evidence type="ECO:0000256" key="2">
    <source>
        <dbReference type="ARBA" id="ARBA00022475"/>
    </source>
</evidence>
<feature type="transmembrane region" description="Helical" evidence="6">
    <location>
        <begin position="328"/>
        <end position="353"/>
    </location>
</feature>
<dbReference type="eggNOG" id="COG2814">
    <property type="taxonomic scope" value="Bacteria"/>
</dbReference>
<sequence>MSTEKISSWFPIILLTFSAFIFNTTEFTPVALLTDIAADLNITEAKAGLIITIYAWVVLIMSLPLMLIASRIEFKRLLSIIIGVYCLGHIISVFAGSFATLLVARICIALSHCIFWSIAMPLAVKLAPPGKRAAALSLVGAGTAVAMVLGMPLGRIVGLSFGWRAPFALLGIAAFIIIVLLQFIFPKVPVTNRSSLSSLPQIIKNGPLMTLYVITACIFTGHFTGYSFIEPFLLNEAKLHVDLVTVTISLFGISGVAGSFIFSRYSSTSLKQLAYFATFGLAVFLLCLHIASYHYYSTVLICIMWGLAFAVYSLLFQDQVIKLMPEQASIAMSIYSSICNLGIGAGALVGGIVSSKVNLAYIGYAGAAVALVGALICAFFFAKKLIANQ</sequence>
<comment type="subcellular location">
    <subcellularLocation>
        <location evidence="1">Cell membrane</location>
        <topology evidence="1">Multi-pass membrane protein</topology>
    </subcellularLocation>
</comment>
<dbReference type="InterPro" id="IPR036259">
    <property type="entry name" value="MFS_trans_sf"/>
</dbReference>
<dbReference type="HOGENOM" id="CLU_001265_61_1_6"/>
<evidence type="ECO:0000256" key="1">
    <source>
        <dbReference type="ARBA" id="ARBA00004651"/>
    </source>
</evidence>
<dbReference type="InterPro" id="IPR011701">
    <property type="entry name" value="MFS"/>
</dbReference>
<dbReference type="RefSeq" id="WP_009144201.1">
    <property type="nucleotide sequence ID" value="NZ_GL831068.1"/>
</dbReference>
<feature type="domain" description="Major facilitator superfamily (MFS) profile" evidence="7">
    <location>
        <begin position="11"/>
        <end position="385"/>
    </location>
</feature>
<evidence type="ECO:0000259" key="7">
    <source>
        <dbReference type="PROSITE" id="PS50850"/>
    </source>
</evidence>
<organism evidence="8 9">
    <name type="scientific">Succinatimonas hippei (strain DSM 22608 / JCM 16073 / KCTC 15190 / YIT 12066)</name>
    <dbReference type="NCBI Taxonomy" id="762983"/>
    <lineage>
        <taxon>Bacteria</taxon>
        <taxon>Pseudomonadati</taxon>
        <taxon>Pseudomonadota</taxon>
        <taxon>Gammaproteobacteria</taxon>
        <taxon>Aeromonadales</taxon>
        <taxon>Succinivibrionaceae</taxon>
        <taxon>Succinatimonas</taxon>
    </lineage>
</organism>
<dbReference type="SUPFAM" id="SSF103473">
    <property type="entry name" value="MFS general substrate transporter"/>
    <property type="match status" value="1"/>
</dbReference>
<evidence type="ECO:0000256" key="6">
    <source>
        <dbReference type="SAM" id="Phobius"/>
    </source>
</evidence>
<feature type="transmembrane region" description="Helical" evidence="6">
    <location>
        <begin position="241"/>
        <end position="261"/>
    </location>
</feature>
<evidence type="ECO:0000313" key="8">
    <source>
        <dbReference type="EMBL" id="EFY06176.1"/>
    </source>
</evidence>
<dbReference type="InterPro" id="IPR020846">
    <property type="entry name" value="MFS_dom"/>
</dbReference>
<dbReference type="GO" id="GO:0022857">
    <property type="term" value="F:transmembrane transporter activity"/>
    <property type="evidence" value="ECO:0007669"/>
    <property type="project" value="InterPro"/>
</dbReference>
<dbReference type="PANTHER" id="PTHR43124:SF4">
    <property type="entry name" value="SUGAR EFFLUX TRANSPORTER"/>
    <property type="match status" value="1"/>
</dbReference>
<evidence type="ECO:0000256" key="3">
    <source>
        <dbReference type="ARBA" id="ARBA00022692"/>
    </source>
</evidence>
<dbReference type="GO" id="GO:0005886">
    <property type="term" value="C:plasma membrane"/>
    <property type="evidence" value="ECO:0007669"/>
    <property type="project" value="UniProtKB-SubCell"/>
</dbReference>
<feature type="transmembrane region" description="Helical" evidence="6">
    <location>
        <begin position="102"/>
        <end position="124"/>
    </location>
</feature>
<dbReference type="CDD" id="cd17324">
    <property type="entry name" value="MFS_NepI_like"/>
    <property type="match status" value="1"/>
</dbReference>
<feature type="transmembrane region" description="Helical" evidence="6">
    <location>
        <begin position="12"/>
        <end position="33"/>
    </location>
</feature>
<dbReference type="OrthoDB" id="9788453at2"/>
<dbReference type="STRING" id="762983.HMPREF9444_02058"/>
<accession>E8LMR3</accession>
<keyword evidence="3 6" id="KW-0812">Transmembrane</keyword>
<comment type="caution">
    <text evidence="8">The sequence shown here is derived from an EMBL/GenBank/DDBJ whole genome shotgun (WGS) entry which is preliminary data.</text>
</comment>